<keyword evidence="1" id="KW-0472">Membrane</keyword>
<accession>A0A8D8TSH3</accession>
<protein>
    <submittedName>
        <fullName evidence="2">Transmembrane protein 203</fullName>
    </submittedName>
</protein>
<keyword evidence="1" id="KW-1133">Transmembrane helix</keyword>
<dbReference type="CDD" id="cd22816">
    <property type="entry name" value="TMEM203"/>
    <property type="match status" value="1"/>
</dbReference>
<evidence type="ECO:0000313" key="2">
    <source>
        <dbReference type="EMBL" id="CAG6690611.1"/>
    </source>
</evidence>
<sequence>MYLSLDELVQWIGITVFEIWVNLVSLLAFLIVLTLKLDAGYLSSFISVPSLTWWNVFTPLFIADALNAYFCVIILIRMHFNGSYKTAFLRATWSSLFLIFYFVFKLLLCRKVTGYSQLTYTEVVCPIFVLFQLIAVRACQLPNM</sequence>
<feature type="transmembrane region" description="Helical" evidence="1">
    <location>
        <begin position="12"/>
        <end position="33"/>
    </location>
</feature>
<proteinExistence type="predicted"/>
<reference evidence="2" key="1">
    <citation type="submission" date="2021-05" db="EMBL/GenBank/DDBJ databases">
        <authorList>
            <person name="Alioto T."/>
            <person name="Alioto T."/>
            <person name="Gomez Garrido J."/>
        </authorList>
    </citation>
    <scope>NUCLEOTIDE SEQUENCE</scope>
</reference>
<name>A0A8D8TSH3_9HEMI</name>
<dbReference type="PANTHER" id="PTHR13568:SF9">
    <property type="entry name" value="TRANSMEMBRANE PROTEIN 203"/>
    <property type="match status" value="1"/>
</dbReference>
<dbReference type="GO" id="GO:0005783">
    <property type="term" value="C:endoplasmic reticulum"/>
    <property type="evidence" value="ECO:0007669"/>
    <property type="project" value="TreeGrafter"/>
</dbReference>
<feature type="transmembrane region" description="Helical" evidence="1">
    <location>
        <begin position="53"/>
        <end position="76"/>
    </location>
</feature>
<keyword evidence="1 2" id="KW-0812">Transmembrane</keyword>
<dbReference type="EMBL" id="HBUF01298272">
    <property type="protein sequence ID" value="CAG6690611.1"/>
    <property type="molecule type" value="Transcribed_RNA"/>
</dbReference>
<dbReference type="GO" id="GO:0006874">
    <property type="term" value="P:intracellular calcium ion homeostasis"/>
    <property type="evidence" value="ECO:0007669"/>
    <property type="project" value="TreeGrafter"/>
</dbReference>
<organism evidence="2">
    <name type="scientific">Cacopsylla melanoneura</name>
    <dbReference type="NCBI Taxonomy" id="428564"/>
    <lineage>
        <taxon>Eukaryota</taxon>
        <taxon>Metazoa</taxon>
        <taxon>Ecdysozoa</taxon>
        <taxon>Arthropoda</taxon>
        <taxon>Hexapoda</taxon>
        <taxon>Insecta</taxon>
        <taxon>Pterygota</taxon>
        <taxon>Neoptera</taxon>
        <taxon>Paraneoptera</taxon>
        <taxon>Hemiptera</taxon>
        <taxon>Sternorrhyncha</taxon>
        <taxon>Psylloidea</taxon>
        <taxon>Psyllidae</taxon>
        <taxon>Psyllinae</taxon>
        <taxon>Cacopsylla</taxon>
    </lineage>
</organism>
<dbReference type="AlphaFoldDB" id="A0A8D8TSH3"/>
<evidence type="ECO:0000256" key="1">
    <source>
        <dbReference type="SAM" id="Phobius"/>
    </source>
</evidence>
<dbReference type="EMBL" id="HBUF01357499">
    <property type="protein sequence ID" value="CAG6718529.1"/>
    <property type="molecule type" value="Transcribed_RNA"/>
</dbReference>
<dbReference type="PANTHER" id="PTHR13568">
    <property type="entry name" value="FAM11A, B PROTEIN"/>
    <property type="match status" value="1"/>
</dbReference>
<dbReference type="InterPro" id="IPR019396">
    <property type="entry name" value="TM_Fragile-X-F-assoc"/>
</dbReference>
<feature type="transmembrane region" description="Helical" evidence="1">
    <location>
        <begin position="88"/>
        <end position="108"/>
    </location>
</feature>